<dbReference type="InterPro" id="IPR022764">
    <property type="entry name" value="Peptidase_S54_rhomboid_dom"/>
</dbReference>
<evidence type="ECO:0000256" key="2">
    <source>
        <dbReference type="ARBA" id="ARBA00022692"/>
    </source>
</evidence>
<sequence length="230" mass="24783">MSDDPQPLPPVVNPLPPVVVALALAIFAVEVLLSAGTRGIIGGDAGAGWRVEAIQSYGFFAPLLEFIVQQKMWTTPELVRFVTYPFIHLGFTHVLFVLVFLLALGKLVGEVLGGFAVIATFFISAIFGAFIFAGVSGDPRPLVGGYPAVYGLIGTYTFILWVSYGQTGQNQYQAFTLIGLLLGIQLFFGVFFGGSSDWIAEAAGFVIGFLVAPFVARGGLRRLFARIRQR</sequence>
<dbReference type="InterPro" id="IPR035952">
    <property type="entry name" value="Rhomboid-like_sf"/>
</dbReference>
<dbReference type="Pfam" id="PF01694">
    <property type="entry name" value="Rhomboid"/>
    <property type="match status" value="1"/>
</dbReference>
<feature type="transmembrane region" description="Helical" evidence="5">
    <location>
        <begin position="111"/>
        <end position="133"/>
    </location>
</feature>
<dbReference type="Gene3D" id="1.20.1540.10">
    <property type="entry name" value="Rhomboid-like"/>
    <property type="match status" value="1"/>
</dbReference>
<dbReference type="EMBL" id="FXXQ01000009">
    <property type="protein sequence ID" value="SMX24577.1"/>
    <property type="molecule type" value="Genomic_DNA"/>
</dbReference>
<feature type="transmembrane region" description="Helical" evidence="5">
    <location>
        <begin position="81"/>
        <end position="104"/>
    </location>
</feature>
<evidence type="ECO:0000256" key="3">
    <source>
        <dbReference type="ARBA" id="ARBA00022989"/>
    </source>
</evidence>
<keyword evidence="3 5" id="KW-1133">Transmembrane helix</keyword>
<dbReference type="GO" id="GO:0004252">
    <property type="term" value="F:serine-type endopeptidase activity"/>
    <property type="evidence" value="ECO:0007669"/>
    <property type="project" value="InterPro"/>
</dbReference>
<keyword evidence="7" id="KW-0645">Protease</keyword>
<feature type="transmembrane region" description="Helical" evidence="5">
    <location>
        <begin position="198"/>
        <end position="220"/>
    </location>
</feature>
<feature type="transmembrane region" description="Helical" evidence="5">
    <location>
        <begin position="174"/>
        <end position="192"/>
    </location>
</feature>
<dbReference type="RefSeq" id="WP_093974576.1">
    <property type="nucleotide sequence ID" value="NZ_FXXQ01000009.1"/>
</dbReference>
<accession>A0A238J1T1</accession>
<keyword evidence="8" id="KW-1185">Reference proteome</keyword>
<dbReference type="GO" id="GO:0006508">
    <property type="term" value="P:proteolysis"/>
    <property type="evidence" value="ECO:0007669"/>
    <property type="project" value="UniProtKB-KW"/>
</dbReference>
<evidence type="ECO:0000313" key="7">
    <source>
        <dbReference type="EMBL" id="SMX24577.1"/>
    </source>
</evidence>
<evidence type="ECO:0000256" key="4">
    <source>
        <dbReference type="ARBA" id="ARBA00023136"/>
    </source>
</evidence>
<feature type="domain" description="Peptidase S54 rhomboid" evidence="6">
    <location>
        <begin position="77"/>
        <end position="216"/>
    </location>
</feature>
<feature type="transmembrane region" description="Helical" evidence="5">
    <location>
        <begin position="145"/>
        <end position="162"/>
    </location>
</feature>
<dbReference type="SUPFAM" id="SSF144091">
    <property type="entry name" value="Rhomboid-like"/>
    <property type="match status" value="1"/>
</dbReference>
<feature type="transmembrane region" description="Helical" evidence="5">
    <location>
        <begin position="47"/>
        <end position="69"/>
    </location>
</feature>
<name>A0A238J1T1_9RHOB</name>
<organism evidence="7 8">
    <name type="scientific">Boseongicola aestuarii</name>
    <dbReference type="NCBI Taxonomy" id="1470561"/>
    <lineage>
        <taxon>Bacteria</taxon>
        <taxon>Pseudomonadati</taxon>
        <taxon>Pseudomonadota</taxon>
        <taxon>Alphaproteobacteria</taxon>
        <taxon>Rhodobacterales</taxon>
        <taxon>Paracoccaceae</taxon>
        <taxon>Boseongicola</taxon>
    </lineage>
</organism>
<evidence type="ECO:0000259" key="6">
    <source>
        <dbReference type="Pfam" id="PF01694"/>
    </source>
</evidence>
<evidence type="ECO:0000256" key="5">
    <source>
        <dbReference type="SAM" id="Phobius"/>
    </source>
</evidence>
<feature type="transmembrane region" description="Helical" evidence="5">
    <location>
        <begin position="15"/>
        <end position="35"/>
    </location>
</feature>
<reference evidence="7 8" key="1">
    <citation type="submission" date="2017-05" db="EMBL/GenBank/DDBJ databases">
        <authorList>
            <person name="Song R."/>
            <person name="Chenine A.L."/>
            <person name="Ruprecht R.M."/>
        </authorList>
    </citation>
    <scope>NUCLEOTIDE SEQUENCE [LARGE SCALE GENOMIC DNA]</scope>
    <source>
        <strain evidence="7 8">CECT 8489</strain>
    </source>
</reference>
<proteinExistence type="predicted"/>
<dbReference type="GO" id="GO:0016020">
    <property type="term" value="C:membrane"/>
    <property type="evidence" value="ECO:0007669"/>
    <property type="project" value="UniProtKB-SubCell"/>
</dbReference>
<dbReference type="OrthoDB" id="7836448at2"/>
<keyword evidence="2 5" id="KW-0812">Transmembrane</keyword>
<dbReference type="PANTHER" id="PTHR43066:SF11">
    <property type="entry name" value="PEPTIDASE S54 RHOMBOID DOMAIN-CONTAINING PROTEIN"/>
    <property type="match status" value="1"/>
</dbReference>
<evidence type="ECO:0000313" key="8">
    <source>
        <dbReference type="Proteomes" id="UP000201838"/>
    </source>
</evidence>
<dbReference type="AlphaFoldDB" id="A0A238J1T1"/>
<keyword evidence="7" id="KW-0378">Hydrolase</keyword>
<keyword evidence="4 5" id="KW-0472">Membrane</keyword>
<comment type="subcellular location">
    <subcellularLocation>
        <location evidence="1">Membrane</location>
        <topology evidence="1">Multi-pass membrane protein</topology>
    </subcellularLocation>
</comment>
<gene>
    <name evidence="7" type="ORF">BOA8489_02703</name>
</gene>
<evidence type="ECO:0000256" key="1">
    <source>
        <dbReference type="ARBA" id="ARBA00004141"/>
    </source>
</evidence>
<dbReference type="PANTHER" id="PTHR43066">
    <property type="entry name" value="RHOMBOID-RELATED PROTEIN"/>
    <property type="match status" value="1"/>
</dbReference>
<dbReference type="Proteomes" id="UP000201838">
    <property type="component" value="Unassembled WGS sequence"/>
</dbReference>
<protein>
    <submittedName>
        <fullName evidence="7">Intramembrane serine protease GlpG</fullName>
    </submittedName>
</protein>